<keyword evidence="1" id="KW-0732">Signal</keyword>
<dbReference type="Proteomes" id="UP000799428">
    <property type="component" value="Unassembled WGS sequence"/>
</dbReference>
<evidence type="ECO:0000313" key="3">
    <source>
        <dbReference type="Proteomes" id="UP000799428"/>
    </source>
</evidence>
<keyword evidence="3" id="KW-1185">Reference proteome</keyword>
<dbReference type="AlphaFoldDB" id="A0A6G1KJ64"/>
<feature type="chain" id="PRO_5026313071" evidence="1">
    <location>
        <begin position="19"/>
        <end position="67"/>
    </location>
</feature>
<accession>A0A6G1KJ64</accession>
<name>A0A6G1KJ64_9PLEO</name>
<sequence>MQFTTIIAALTLAVAASAHTCGINGALCDGKRSVGLTNKAREWIGARAVEAVNVARDVEAVEIEIEE</sequence>
<gene>
    <name evidence="2" type="ORF">K504DRAFT_464662</name>
</gene>
<organism evidence="2 3">
    <name type="scientific">Pleomassaria siparia CBS 279.74</name>
    <dbReference type="NCBI Taxonomy" id="1314801"/>
    <lineage>
        <taxon>Eukaryota</taxon>
        <taxon>Fungi</taxon>
        <taxon>Dikarya</taxon>
        <taxon>Ascomycota</taxon>
        <taxon>Pezizomycotina</taxon>
        <taxon>Dothideomycetes</taxon>
        <taxon>Pleosporomycetidae</taxon>
        <taxon>Pleosporales</taxon>
        <taxon>Pleomassariaceae</taxon>
        <taxon>Pleomassaria</taxon>
    </lineage>
</organism>
<dbReference type="EMBL" id="MU005766">
    <property type="protein sequence ID" value="KAF2712585.1"/>
    <property type="molecule type" value="Genomic_DNA"/>
</dbReference>
<reference evidence="2" key="1">
    <citation type="journal article" date="2020" name="Stud. Mycol.">
        <title>101 Dothideomycetes genomes: a test case for predicting lifestyles and emergence of pathogens.</title>
        <authorList>
            <person name="Haridas S."/>
            <person name="Albert R."/>
            <person name="Binder M."/>
            <person name="Bloem J."/>
            <person name="Labutti K."/>
            <person name="Salamov A."/>
            <person name="Andreopoulos B."/>
            <person name="Baker S."/>
            <person name="Barry K."/>
            <person name="Bills G."/>
            <person name="Bluhm B."/>
            <person name="Cannon C."/>
            <person name="Castanera R."/>
            <person name="Culley D."/>
            <person name="Daum C."/>
            <person name="Ezra D."/>
            <person name="Gonzalez J."/>
            <person name="Henrissat B."/>
            <person name="Kuo A."/>
            <person name="Liang C."/>
            <person name="Lipzen A."/>
            <person name="Lutzoni F."/>
            <person name="Magnuson J."/>
            <person name="Mondo S."/>
            <person name="Nolan M."/>
            <person name="Ohm R."/>
            <person name="Pangilinan J."/>
            <person name="Park H.-J."/>
            <person name="Ramirez L."/>
            <person name="Alfaro M."/>
            <person name="Sun H."/>
            <person name="Tritt A."/>
            <person name="Yoshinaga Y."/>
            <person name="Zwiers L.-H."/>
            <person name="Turgeon B."/>
            <person name="Goodwin S."/>
            <person name="Spatafora J."/>
            <person name="Crous P."/>
            <person name="Grigoriev I."/>
        </authorList>
    </citation>
    <scope>NUCLEOTIDE SEQUENCE</scope>
    <source>
        <strain evidence="2">CBS 279.74</strain>
    </source>
</reference>
<proteinExistence type="predicted"/>
<protein>
    <submittedName>
        <fullName evidence="2">Uncharacterized protein</fullName>
    </submittedName>
</protein>
<feature type="signal peptide" evidence="1">
    <location>
        <begin position="1"/>
        <end position="18"/>
    </location>
</feature>
<evidence type="ECO:0000256" key="1">
    <source>
        <dbReference type="SAM" id="SignalP"/>
    </source>
</evidence>
<evidence type="ECO:0000313" key="2">
    <source>
        <dbReference type="EMBL" id="KAF2712585.1"/>
    </source>
</evidence>